<dbReference type="EMBL" id="CAJNOV010010442">
    <property type="protein sequence ID" value="CAF1406382.1"/>
    <property type="molecule type" value="Genomic_DNA"/>
</dbReference>
<evidence type="ECO:0000313" key="1">
    <source>
        <dbReference type="EMBL" id="CAF1364001.1"/>
    </source>
</evidence>
<dbReference type="Proteomes" id="UP000663842">
    <property type="component" value="Unassembled WGS sequence"/>
</dbReference>
<sequence length="161" mass="18440">MVCVSFVSLPIGLLHRIFDFFDTQTILLAIGRGYHQLHAVSNSYNRLKFTYHSSSQYNLKIISRYVCLENIISLTIKNENINNDRIDRFVKLFGTCEFRRLSSLAVINCTCEQLENLLQHIDIESPITLSIDLHSTYRGTTRKNLLPPDIFNGQVIANSST</sequence>
<organism evidence="8 11">
    <name type="scientific">Rotaria magnacalcarata</name>
    <dbReference type="NCBI Taxonomy" id="392030"/>
    <lineage>
        <taxon>Eukaryota</taxon>
        <taxon>Metazoa</taxon>
        <taxon>Spiralia</taxon>
        <taxon>Gnathifera</taxon>
        <taxon>Rotifera</taxon>
        <taxon>Eurotatoria</taxon>
        <taxon>Bdelloidea</taxon>
        <taxon>Philodinida</taxon>
        <taxon>Philodinidae</taxon>
        <taxon>Rotaria</taxon>
    </lineage>
</organism>
<evidence type="ECO:0000313" key="11">
    <source>
        <dbReference type="Proteomes" id="UP000663842"/>
    </source>
</evidence>
<evidence type="ECO:0000313" key="10">
    <source>
        <dbReference type="EMBL" id="CAF4885853.1"/>
    </source>
</evidence>
<evidence type="ECO:0000313" key="12">
    <source>
        <dbReference type="Proteomes" id="UP000663866"/>
    </source>
</evidence>
<dbReference type="EMBL" id="CAJOBJ010004690">
    <property type="protein sequence ID" value="CAF4008181.1"/>
    <property type="molecule type" value="Genomic_DNA"/>
</dbReference>
<name>A0A820E3W4_9BILA</name>
<dbReference type="EMBL" id="CAJNRE010002468">
    <property type="protein sequence ID" value="CAF1978801.1"/>
    <property type="molecule type" value="Genomic_DNA"/>
</dbReference>
<dbReference type="Proteomes" id="UP000681720">
    <property type="component" value="Unassembled WGS sequence"/>
</dbReference>
<evidence type="ECO:0008006" key="13">
    <source>
        <dbReference type="Google" id="ProtNLM"/>
    </source>
</evidence>
<proteinExistence type="predicted"/>
<gene>
    <name evidence="6" type="ORF">BYL167_LOCUS9047</name>
    <name evidence="2" type="ORF">CJN711_LOCUS22253</name>
    <name evidence="7" type="ORF">GIL414_LOCUS12152</name>
    <name evidence="1" type="ORF">KQP761_LOCUS7876</name>
    <name evidence="3" type="ORF">MBJ925_LOCUS7174</name>
    <name evidence="9" type="ORF">OVN521_LOCUS29146</name>
    <name evidence="10" type="ORF">SMN809_LOCUS51031</name>
    <name evidence="8" type="ORF">UXM345_LOCUS30168</name>
    <name evidence="4" type="ORF">WKI299_LOCUS6188</name>
    <name evidence="5" type="ORF">XDN619_LOCUS29199</name>
</gene>
<evidence type="ECO:0000313" key="5">
    <source>
        <dbReference type="EMBL" id="CAF2154307.1"/>
    </source>
</evidence>
<reference evidence="8" key="1">
    <citation type="submission" date="2021-02" db="EMBL/GenBank/DDBJ databases">
        <authorList>
            <person name="Nowell W R."/>
        </authorList>
    </citation>
    <scope>NUCLEOTIDE SEQUENCE</scope>
</reference>
<protein>
    <recommendedName>
        <fullName evidence="13">F-box domain-containing protein</fullName>
    </recommendedName>
</protein>
<dbReference type="Proteomes" id="UP000663824">
    <property type="component" value="Unassembled WGS sequence"/>
</dbReference>
<dbReference type="Proteomes" id="UP000663855">
    <property type="component" value="Unassembled WGS sequence"/>
</dbReference>
<evidence type="ECO:0000313" key="9">
    <source>
        <dbReference type="EMBL" id="CAF4253312.1"/>
    </source>
</evidence>
<dbReference type="Proteomes" id="UP000663887">
    <property type="component" value="Unassembled WGS sequence"/>
</dbReference>
<dbReference type="EMBL" id="CAJNRG010014264">
    <property type="protein sequence ID" value="CAF2154307.1"/>
    <property type="molecule type" value="Genomic_DNA"/>
</dbReference>
<evidence type="ECO:0000313" key="3">
    <source>
        <dbReference type="EMBL" id="CAF1978801.1"/>
    </source>
</evidence>
<evidence type="ECO:0000313" key="4">
    <source>
        <dbReference type="EMBL" id="CAF2027352.1"/>
    </source>
</evidence>
<keyword evidence="12" id="KW-1185">Reference proteome</keyword>
<dbReference type="EMBL" id="CAJNRF010001790">
    <property type="protein sequence ID" value="CAF2027352.1"/>
    <property type="molecule type" value="Genomic_DNA"/>
</dbReference>
<dbReference type="AlphaFoldDB" id="A0A820E3W4"/>
<comment type="caution">
    <text evidence="8">The sequence shown here is derived from an EMBL/GenBank/DDBJ whole genome shotgun (WGS) entry which is preliminary data.</text>
</comment>
<evidence type="ECO:0000313" key="7">
    <source>
        <dbReference type="EMBL" id="CAF4008181.1"/>
    </source>
</evidence>
<evidence type="ECO:0000313" key="2">
    <source>
        <dbReference type="EMBL" id="CAF1406382.1"/>
    </source>
</evidence>
<dbReference type="EMBL" id="CAJOBH010002555">
    <property type="protein sequence ID" value="CAF3912313.1"/>
    <property type="molecule type" value="Genomic_DNA"/>
</dbReference>
<dbReference type="EMBL" id="CAJOBF010007763">
    <property type="protein sequence ID" value="CAF4240774.1"/>
    <property type="molecule type" value="Genomic_DNA"/>
</dbReference>
<accession>A0A820E3W4</accession>
<dbReference type="Proteomes" id="UP000663834">
    <property type="component" value="Unassembled WGS sequence"/>
</dbReference>
<dbReference type="Proteomes" id="UP000663866">
    <property type="component" value="Unassembled WGS sequence"/>
</dbReference>
<dbReference type="EMBL" id="CAJOBI010170171">
    <property type="protein sequence ID" value="CAF4885853.1"/>
    <property type="molecule type" value="Genomic_DNA"/>
</dbReference>
<dbReference type="Proteomes" id="UP000676336">
    <property type="component" value="Unassembled WGS sequence"/>
</dbReference>
<evidence type="ECO:0000313" key="8">
    <source>
        <dbReference type="EMBL" id="CAF4240774.1"/>
    </source>
</evidence>
<dbReference type="OrthoDB" id="10053495at2759"/>
<dbReference type="Proteomes" id="UP000663856">
    <property type="component" value="Unassembled WGS sequence"/>
</dbReference>
<evidence type="ECO:0000313" key="6">
    <source>
        <dbReference type="EMBL" id="CAF3912313.1"/>
    </source>
</evidence>
<dbReference type="Proteomes" id="UP000681967">
    <property type="component" value="Unassembled WGS sequence"/>
</dbReference>
<dbReference type="EMBL" id="CAJNOW010002793">
    <property type="protein sequence ID" value="CAF1364001.1"/>
    <property type="molecule type" value="Genomic_DNA"/>
</dbReference>
<dbReference type="EMBL" id="CAJOBG010008852">
    <property type="protein sequence ID" value="CAF4253312.1"/>
    <property type="molecule type" value="Genomic_DNA"/>
</dbReference>